<dbReference type="Gene3D" id="1.10.1170.10">
    <property type="entry name" value="Inhibitor Of Apoptosis Protein (2mihbC-IAP-1), Chain A"/>
    <property type="match status" value="1"/>
</dbReference>
<dbReference type="InterPro" id="IPR013083">
    <property type="entry name" value="Znf_RING/FYVE/PHD"/>
</dbReference>
<evidence type="ECO:0000256" key="2">
    <source>
        <dbReference type="ARBA" id="ARBA00022723"/>
    </source>
</evidence>
<dbReference type="InterPro" id="IPR001841">
    <property type="entry name" value="Znf_RING"/>
</dbReference>
<dbReference type="GO" id="GO:0031398">
    <property type="term" value="P:positive regulation of protein ubiquitination"/>
    <property type="evidence" value="ECO:0007669"/>
    <property type="project" value="TreeGrafter"/>
</dbReference>
<feature type="domain" description="RING-type" evidence="7">
    <location>
        <begin position="451"/>
        <end position="487"/>
    </location>
</feature>
<dbReference type="PANTHER" id="PTHR10044">
    <property type="entry name" value="INHIBITOR OF APOPTOSIS"/>
    <property type="match status" value="1"/>
</dbReference>
<dbReference type="Pfam" id="PF13920">
    <property type="entry name" value="zf-C3HC4_3"/>
    <property type="match status" value="1"/>
</dbReference>
<dbReference type="InterPro" id="IPR001370">
    <property type="entry name" value="BIR_rpt"/>
</dbReference>
<dbReference type="GO" id="GO:0043066">
    <property type="term" value="P:negative regulation of apoptotic process"/>
    <property type="evidence" value="ECO:0007669"/>
    <property type="project" value="TreeGrafter"/>
</dbReference>
<dbReference type="GO" id="GO:0005634">
    <property type="term" value="C:nucleus"/>
    <property type="evidence" value="ECO:0007669"/>
    <property type="project" value="TreeGrafter"/>
</dbReference>
<dbReference type="KEGG" id="bbel:109479934"/>
<gene>
    <name evidence="9" type="primary">LOC109479934</name>
</gene>
<reference evidence="9" key="1">
    <citation type="submission" date="2025-08" db="UniProtKB">
        <authorList>
            <consortium name="RefSeq"/>
        </authorList>
    </citation>
    <scope>IDENTIFICATION</scope>
    <source>
        <tissue evidence="9">Gonad</tissue>
    </source>
</reference>
<evidence type="ECO:0000313" key="8">
    <source>
        <dbReference type="Proteomes" id="UP000515135"/>
    </source>
</evidence>
<dbReference type="GO" id="GO:0008270">
    <property type="term" value="F:zinc ion binding"/>
    <property type="evidence" value="ECO:0007669"/>
    <property type="project" value="UniProtKB-KW"/>
</dbReference>
<dbReference type="OrthoDB" id="10251804at2759"/>
<evidence type="ECO:0000256" key="3">
    <source>
        <dbReference type="ARBA" id="ARBA00022771"/>
    </source>
</evidence>
<keyword evidence="8" id="KW-1185">Reference proteome</keyword>
<dbReference type="PROSITE" id="PS50089">
    <property type="entry name" value="ZF_RING_2"/>
    <property type="match status" value="1"/>
</dbReference>
<sequence length="499" mass="55912">MAEAAETRGECALSAMRMENPGMGEPRTRVPLRGELETWDDMESLATGFSRKLQMGKPGRGPGTGRVEHGPPHFKDEPQAGWHIGYWNSDRRPCLYHPQTPTAISLVTGDDRGQFGLLWTADDEPMVLDIDNVDFCVDPSTVTWKDRLNDAELEFAIGDKLRLVLAGNRPPSPSQKLNFKPATIYMDTSTMQQVAIVGSSEHSNSKKIKHILVAQVTEDRAANIDTITKAKKENLMRDTGRHRYCNVDKLLADIRSVYFPSFATSPQEIMRTLGAYAADVSSGNVNSRGNRERGALLLHYQDGPRYIPFTAAFHNTIRQQGLNRETERMRTFATWPPSSPVPPKSLVQAGFFSIGKELYVQCFVCGDVKGTWKYGDDPLQCHYDMNGWCEFMLSYDVGNVSLEEESALVVRSEHEVFGTLPTVQAGPVAFDPSTVQQLLKEMHQECEKLSCKICMDGEIAYAFFPCGHLVVCSKCVNNGYKICPMCRQVINRTKRVYFN</sequence>
<name>A0A6P4Z808_BRABE</name>
<dbReference type="SUPFAM" id="SSF57924">
    <property type="entry name" value="Inhibitor of apoptosis (IAP) repeat"/>
    <property type="match status" value="1"/>
</dbReference>
<dbReference type="FunFam" id="1.10.1170.10:FF:000002">
    <property type="entry name" value="Baculoviral IAP repeat containing 7"/>
    <property type="match status" value="1"/>
</dbReference>
<dbReference type="Pfam" id="PF00653">
    <property type="entry name" value="BIR"/>
    <property type="match status" value="1"/>
</dbReference>
<proteinExistence type="inferred from homology"/>
<dbReference type="SMART" id="SM00184">
    <property type="entry name" value="RING"/>
    <property type="match status" value="1"/>
</dbReference>
<evidence type="ECO:0000256" key="5">
    <source>
        <dbReference type="PROSITE-ProRule" id="PRU00175"/>
    </source>
</evidence>
<dbReference type="PANTHER" id="PTHR10044:SF139">
    <property type="entry name" value="DEATH-ASSOCIATED INHIBITOR OF APOPTOSIS 2"/>
    <property type="match status" value="1"/>
</dbReference>
<dbReference type="PROSITE" id="PS50143">
    <property type="entry name" value="BIR_REPEAT_2"/>
    <property type="match status" value="1"/>
</dbReference>
<dbReference type="GO" id="GO:0061630">
    <property type="term" value="F:ubiquitin protein ligase activity"/>
    <property type="evidence" value="ECO:0007669"/>
    <property type="project" value="TreeGrafter"/>
</dbReference>
<keyword evidence="3 5" id="KW-0863">Zinc-finger</keyword>
<organism evidence="8 9">
    <name type="scientific">Branchiostoma belcheri</name>
    <name type="common">Amphioxus</name>
    <dbReference type="NCBI Taxonomy" id="7741"/>
    <lineage>
        <taxon>Eukaryota</taxon>
        <taxon>Metazoa</taxon>
        <taxon>Chordata</taxon>
        <taxon>Cephalochordata</taxon>
        <taxon>Leptocardii</taxon>
        <taxon>Amphioxiformes</taxon>
        <taxon>Branchiostomatidae</taxon>
        <taxon>Branchiostoma</taxon>
    </lineage>
</organism>
<evidence type="ECO:0000256" key="4">
    <source>
        <dbReference type="ARBA" id="ARBA00022833"/>
    </source>
</evidence>
<evidence type="ECO:0000259" key="7">
    <source>
        <dbReference type="PROSITE" id="PS50089"/>
    </source>
</evidence>
<keyword evidence="2" id="KW-0479">Metal-binding</keyword>
<dbReference type="Proteomes" id="UP000515135">
    <property type="component" value="Unplaced"/>
</dbReference>
<dbReference type="AlphaFoldDB" id="A0A6P4Z808"/>
<feature type="region of interest" description="Disordered" evidence="6">
    <location>
        <begin position="52"/>
        <end position="73"/>
    </location>
</feature>
<evidence type="ECO:0000313" key="9">
    <source>
        <dbReference type="RefSeq" id="XP_019637565.1"/>
    </source>
</evidence>
<protein>
    <submittedName>
        <fullName evidence="9">Uncharacterized protein LOC109479934 isoform X1</fullName>
    </submittedName>
</protein>
<dbReference type="RefSeq" id="XP_019637565.1">
    <property type="nucleotide sequence ID" value="XM_019782006.1"/>
</dbReference>
<dbReference type="GO" id="GO:0043027">
    <property type="term" value="F:cysteine-type endopeptidase inhibitor activity involved in apoptotic process"/>
    <property type="evidence" value="ECO:0007669"/>
    <property type="project" value="TreeGrafter"/>
</dbReference>
<dbReference type="GO" id="GO:0005737">
    <property type="term" value="C:cytoplasm"/>
    <property type="evidence" value="ECO:0007669"/>
    <property type="project" value="TreeGrafter"/>
</dbReference>
<comment type="similarity">
    <text evidence="1">Belongs to the IAP family.</text>
</comment>
<evidence type="ECO:0000256" key="6">
    <source>
        <dbReference type="SAM" id="MobiDB-lite"/>
    </source>
</evidence>
<accession>A0A6P4Z808</accession>
<dbReference type="Gene3D" id="3.30.40.10">
    <property type="entry name" value="Zinc/RING finger domain, C3HC4 (zinc finger)"/>
    <property type="match status" value="1"/>
</dbReference>
<dbReference type="InterPro" id="IPR050784">
    <property type="entry name" value="IAP"/>
</dbReference>
<keyword evidence="4" id="KW-0862">Zinc</keyword>
<dbReference type="GO" id="GO:0051726">
    <property type="term" value="P:regulation of cell cycle"/>
    <property type="evidence" value="ECO:0007669"/>
    <property type="project" value="TreeGrafter"/>
</dbReference>
<dbReference type="GeneID" id="109479934"/>
<dbReference type="SMART" id="SM00238">
    <property type="entry name" value="BIR"/>
    <property type="match status" value="1"/>
</dbReference>
<evidence type="ECO:0000256" key="1">
    <source>
        <dbReference type="ARBA" id="ARBA00006672"/>
    </source>
</evidence>